<keyword evidence="1" id="KW-1133">Transmembrane helix</keyword>
<proteinExistence type="predicted"/>
<comment type="caution">
    <text evidence="2">The sequence shown here is derived from an EMBL/GenBank/DDBJ whole genome shotgun (WGS) entry which is preliminary data.</text>
</comment>
<keyword evidence="3" id="KW-1185">Reference proteome</keyword>
<accession>A0A4R2BKU4</accession>
<organism evidence="2 3">
    <name type="scientific">Mesobacillus foraminis</name>
    <dbReference type="NCBI Taxonomy" id="279826"/>
    <lineage>
        <taxon>Bacteria</taxon>
        <taxon>Bacillati</taxon>
        <taxon>Bacillota</taxon>
        <taxon>Bacilli</taxon>
        <taxon>Bacillales</taxon>
        <taxon>Bacillaceae</taxon>
        <taxon>Mesobacillus</taxon>
    </lineage>
</organism>
<protein>
    <submittedName>
        <fullName evidence="2">Uncharacterized protein</fullName>
    </submittedName>
</protein>
<keyword evidence="1" id="KW-0472">Membrane</keyword>
<feature type="transmembrane region" description="Helical" evidence="1">
    <location>
        <begin position="5"/>
        <end position="23"/>
    </location>
</feature>
<dbReference type="Proteomes" id="UP000295689">
    <property type="component" value="Unassembled WGS sequence"/>
</dbReference>
<name>A0A4R2BKU4_9BACI</name>
<evidence type="ECO:0000313" key="3">
    <source>
        <dbReference type="Proteomes" id="UP000295689"/>
    </source>
</evidence>
<sequence>MKKNFTMGIMVISIILSFGLHIFGLMQIIPIIITGPVLFLTLFVFAVYLNERHKFKGF</sequence>
<dbReference type="AlphaFoldDB" id="A0A4R2BKU4"/>
<evidence type="ECO:0000256" key="1">
    <source>
        <dbReference type="SAM" id="Phobius"/>
    </source>
</evidence>
<keyword evidence="1" id="KW-0812">Transmembrane</keyword>
<dbReference type="RefSeq" id="WP_158286961.1">
    <property type="nucleotide sequence ID" value="NZ_JABUHM010000006.1"/>
</dbReference>
<dbReference type="EMBL" id="SLVV01000001">
    <property type="protein sequence ID" value="TCN27857.1"/>
    <property type="molecule type" value="Genomic_DNA"/>
</dbReference>
<evidence type="ECO:0000313" key="2">
    <source>
        <dbReference type="EMBL" id="TCN27857.1"/>
    </source>
</evidence>
<reference evidence="2 3" key="1">
    <citation type="journal article" date="2015" name="Stand. Genomic Sci.">
        <title>Genomic Encyclopedia of Bacterial and Archaeal Type Strains, Phase III: the genomes of soil and plant-associated and newly described type strains.</title>
        <authorList>
            <person name="Whitman W.B."/>
            <person name="Woyke T."/>
            <person name="Klenk H.P."/>
            <person name="Zhou Y."/>
            <person name="Lilburn T.G."/>
            <person name="Beck B.J."/>
            <person name="De Vos P."/>
            <person name="Vandamme P."/>
            <person name="Eisen J.A."/>
            <person name="Garrity G."/>
            <person name="Hugenholtz P."/>
            <person name="Kyrpides N.C."/>
        </authorList>
    </citation>
    <scope>NUCLEOTIDE SEQUENCE [LARGE SCALE GENOMIC DNA]</scope>
    <source>
        <strain evidence="2 3">CV53</strain>
    </source>
</reference>
<feature type="transmembrane region" description="Helical" evidence="1">
    <location>
        <begin position="29"/>
        <end position="49"/>
    </location>
</feature>
<gene>
    <name evidence="2" type="ORF">EV146_101186</name>
</gene>